<evidence type="ECO:0000256" key="4">
    <source>
        <dbReference type="ARBA" id="ARBA00022679"/>
    </source>
</evidence>
<dbReference type="PROSITE" id="PS50110">
    <property type="entry name" value="RESPONSE_REGULATORY"/>
    <property type="match status" value="1"/>
</dbReference>
<evidence type="ECO:0000313" key="13">
    <source>
        <dbReference type="EMBL" id="MFC0320361.1"/>
    </source>
</evidence>
<evidence type="ECO:0000259" key="11">
    <source>
        <dbReference type="PROSITE" id="PS50109"/>
    </source>
</evidence>
<accession>A0ABV6HNC1</accession>
<evidence type="ECO:0000256" key="7">
    <source>
        <dbReference type="ARBA" id="ARBA00022840"/>
    </source>
</evidence>
<dbReference type="Gene3D" id="3.40.50.2300">
    <property type="match status" value="1"/>
</dbReference>
<dbReference type="Pfam" id="PF02518">
    <property type="entry name" value="HATPase_c"/>
    <property type="match status" value="1"/>
</dbReference>
<keyword evidence="10" id="KW-0175">Coiled coil</keyword>
<keyword evidence="14" id="KW-1185">Reference proteome</keyword>
<dbReference type="CDD" id="cd16917">
    <property type="entry name" value="HATPase_UhpB-NarQ-NarX-like"/>
    <property type="match status" value="1"/>
</dbReference>
<evidence type="ECO:0000313" key="14">
    <source>
        <dbReference type="Proteomes" id="UP001589774"/>
    </source>
</evidence>
<dbReference type="Gene3D" id="3.30.450.20">
    <property type="entry name" value="PAS domain"/>
    <property type="match status" value="1"/>
</dbReference>
<evidence type="ECO:0000259" key="12">
    <source>
        <dbReference type="PROSITE" id="PS50110"/>
    </source>
</evidence>
<evidence type="ECO:0000256" key="3">
    <source>
        <dbReference type="ARBA" id="ARBA00022553"/>
    </source>
</evidence>
<dbReference type="SMART" id="SM00448">
    <property type="entry name" value="REC"/>
    <property type="match status" value="1"/>
</dbReference>
<comment type="catalytic activity">
    <reaction evidence="1">
        <text>ATP + protein L-histidine = ADP + protein N-phospho-L-histidine.</text>
        <dbReference type="EC" id="2.7.13.3"/>
    </reaction>
</comment>
<dbReference type="Proteomes" id="UP001589774">
    <property type="component" value="Unassembled WGS sequence"/>
</dbReference>
<protein>
    <recommendedName>
        <fullName evidence="2">histidine kinase</fullName>
        <ecNumber evidence="2">2.7.13.3</ecNumber>
    </recommendedName>
</protein>
<dbReference type="SUPFAM" id="SSF55874">
    <property type="entry name" value="ATPase domain of HSP90 chaperone/DNA topoisomerase II/histidine kinase"/>
    <property type="match status" value="1"/>
</dbReference>
<evidence type="ECO:0000256" key="2">
    <source>
        <dbReference type="ARBA" id="ARBA00012438"/>
    </source>
</evidence>
<dbReference type="SUPFAM" id="SSF52172">
    <property type="entry name" value="CheY-like"/>
    <property type="match status" value="1"/>
</dbReference>
<keyword evidence="5" id="KW-0547">Nucleotide-binding</keyword>
<dbReference type="InterPro" id="IPR005467">
    <property type="entry name" value="His_kinase_dom"/>
</dbReference>
<dbReference type="InterPro" id="IPR050482">
    <property type="entry name" value="Sensor_HK_TwoCompSys"/>
</dbReference>
<dbReference type="Gene3D" id="3.30.565.10">
    <property type="entry name" value="Histidine kinase-like ATPase, C-terminal domain"/>
    <property type="match status" value="1"/>
</dbReference>
<keyword evidence="7" id="KW-0067">ATP-binding</keyword>
<evidence type="ECO:0000256" key="1">
    <source>
        <dbReference type="ARBA" id="ARBA00000085"/>
    </source>
</evidence>
<proteinExistence type="predicted"/>
<dbReference type="InterPro" id="IPR035965">
    <property type="entry name" value="PAS-like_dom_sf"/>
</dbReference>
<evidence type="ECO:0000256" key="10">
    <source>
        <dbReference type="SAM" id="Coils"/>
    </source>
</evidence>
<dbReference type="InterPro" id="IPR036890">
    <property type="entry name" value="HATPase_C_sf"/>
</dbReference>
<sequence length="528" mass="59720">MAKKWFLAANKKQTDGNRMEAPQRINASDGINTSASLETLPHVLFADDDANMREYVSCLLKTQYRVTVVQNGIMALELAKTTRPDLILSDIIMPGMDGIQLLQALRQDPRTHDIPLILLSIRASEASKIDSFDAGADDYLVKPFTPPELLARIKAHITLKRTRNQAYQAIKSSEELLQSVFNGVPSSIAVYKTCYAADNSIDDFEMFLLNDLMCQSLNRPKHDIIGKRYRELFPTASKLDVLDLFKEVVYTGQSTSFERWYETNGKNRCLRFKANKLHDLLIVIADDMTAEKQLQIKNEQMKAKQLEMEARQQREIFRVTLRTQEEERRRISENLHNGLGQMLFSIKLNLDTIDLSDSLFSTEENRKKLKNAELLLANCIRESRRISHELMPSILEDFGLEAAIENICSQLTGPCNFVAEIEPIVPPADQEIQLAVYRIVQELALNIVKHSQATEASIKIYDSNEGFINATVSDNGIGFDIQKEDNNATGLLTIKHRVKMLRGNIHCSSQIGIGTAIKISLPKTIDTY</sequence>
<dbReference type="EC" id="2.7.13.3" evidence="2"/>
<evidence type="ECO:0000256" key="5">
    <source>
        <dbReference type="ARBA" id="ARBA00022741"/>
    </source>
</evidence>
<keyword evidence="3 9" id="KW-0597">Phosphoprotein</keyword>
<keyword evidence="6" id="KW-0418">Kinase</keyword>
<dbReference type="Pfam" id="PF00072">
    <property type="entry name" value="Response_reg"/>
    <property type="match status" value="1"/>
</dbReference>
<keyword evidence="4" id="KW-0808">Transferase</keyword>
<dbReference type="SUPFAM" id="SSF55785">
    <property type="entry name" value="PYP-like sensor domain (PAS domain)"/>
    <property type="match status" value="1"/>
</dbReference>
<feature type="domain" description="Response regulatory" evidence="12">
    <location>
        <begin position="42"/>
        <end position="157"/>
    </location>
</feature>
<dbReference type="Gene3D" id="1.20.5.1930">
    <property type="match status" value="1"/>
</dbReference>
<dbReference type="RefSeq" id="WP_130858422.1">
    <property type="nucleotide sequence ID" value="NZ_JBHLWO010000002.1"/>
</dbReference>
<name>A0ABV6HNC1_9SPHI</name>
<dbReference type="Pfam" id="PF07730">
    <property type="entry name" value="HisKA_3"/>
    <property type="match status" value="1"/>
</dbReference>
<evidence type="ECO:0000256" key="9">
    <source>
        <dbReference type="PROSITE-ProRule" id="PRU00169"/>
    </source>
</evidence>
<evidence type="ECO:0000256" key="6">
    <source>
        <dbReference type="ARBA" id="ARBA00022777"/>
    </source>
</evidence>
<dbReference type="InterPro" id="IPR001789">
    <property type="entry name" value="Sig_transdc_resp-reg_receiver"/>
</dbReference>
<organism evidence="13 14">
    <name type="scientific">Olivibacter oleidegradans</name>
    <dbReference type="NCBI Taxonomy" id="760123"/>
    <lineage>
        <taxon>Bacteria</taxon>
        <taxon>Pseudomonadati</taxon>
        <taxon>Bacteroidota</taxon>
        <taxon>Sphingobacteriia</taxon>
        <taxon>Sphingobacteriales</taxon>
        <taxon>Sphingobacteriaceae</taxon>
        <taxon>Olivibacter</taxon>
    </lineage>
</organism>
<comment type="caution">
    <text evidence="13">The sequence shown here is derived from an EMBL/GenBank/DDBJ whole genome shotgun (WGS) entry which is preliminary data.</text>
</comment>
<dbReference type="InterPro" id="IPR003594">
    <property type="entry name" value="HATPase_dom"/>
</dbReference>
<dbReference type="EMBL" id="JBHLWO010000002">
    <property type="protein sequence ID" value="MFC0320361.1"/>
    <property type="molecule type" value="Genomic_DNA"/>
</dbReference>
<feature type="coiled-coil region" evidence="10">
    <location>
        <begin position="289"/>
        <end position="316"/>
    </location>
</feature>
<gene>
    <name evidence="13" type="ORF">ACFFI0_18685</name>
</gene>
<dbReference type="InterPro" id="IPR011006">
    <property type="entry name" value="CheY-like_superfamily"/>
</dbReference>
<dbReference type="PANTHER" id="PTHR24421">
    <property type="entry name" value="NITRATE/NITRITE SENSOR PROTEIN NARX-RELATED"/>
    <property type="match status" value="1"/>
</dbReference>
<keyword evidence="8" id="KW-0902">Two-component regulatory system</keyword>
<reference evidence="13 14" key="1">
    <citation type="submission" date="2024-09" db="EMBL/GenBank/DDBJ databases">
        <authorList>
            <person name="Sun Q."/>
            <person name="Mori K."/>
        </authorList>
    </citation>
    <scope>NUCLEOTIDE SEQUENCE [LARGE SCALE GENOMIC DNA]</scope>
    <source>
        <strain evidence="13 14">CCM 7765</strain>
    </source>
</reference>
<evidence type="ECO:0000256" key="8">
    <source>
        <dbReference type="ARBA" id="ARBA00023012"/>
    </source>
</evidence>
<dbReference type="PANTHER" id="PTHR24421:SF10">
    <property type="entry name" value="NITRATE_NITRITE SENSOR PROTEIN NARQ"/>
    <property type="match status" value="1"/>
</dbReference>
<dbReference type="PROSITE" id="PS50109">
    <property type="entry name" value="HIS_KIN"/>
    <property type="match status" value="1"/>
</dbReference>
<dbReference type="InterPro" id="IPR011712">
    <property type="entry name" value="Sig_transdc_His_kin_sub3_dim/P"/>
</dbReference>
<dbReference type="SMART" id="SM00387">
    <property type="entry name" value="HATPase_c"/>
    <property type="match status" value="1"/>
</dbReference>
<feature type="domain" description="Histidine kinase" evidence="11">
    <location>
        <begin position="436"/>
        <end position="525"/>
    </location>
</feature>
<feature type="modified residue" description="4-aspartylphosphate" evidence="9">
    <location>
        <position position="90"/>
    </location>
</feature>